<sequence length="462" mass="51033">MNQDPHASILSRRSLLKAASSGFGYLAFAGLSTWAAEKEASPLRPKPTHFPARAKRVIFLCMEGGPSHVDTFDYKPKLSSDDGQTFGKGRAAGAKLLGSPWEFRQRGQSGLWISELFPEVSRCADDLCLVNSMQTDLPNHPQAFQQMHTGIFQFPRPSMGSWLQYGLGTENENLPGFVTICPPINNGGSANYGSSFLPAIYQGTRIGYSGMPVADAVVSNLKNPKRPAADQRRQLDLVQTLNRETLERDQVNPAIDGVIESYELAFRMQGELPDLMNLTQESEATRKLYGIGETATDDFGRQCLLARRFAEAGVRFVEICHGGWDQHFNLKQAHASNALAIDRPIAGLLTDLKTRGLLEDTLVVWGGEFGRTPYAQRNDGRDHNHKGYSIWMAGGGVRGGLAYGKTDEYGYEAVENAVHVHDWHATILYLLGLDHEKLTYRYAGREMRLTDVKGKVVQGVVA</sequence>
<dbReference type="InterPro" id="IPR017850">
    <property type="entry name" value="Alkaline_phosphatase_core_sf"/>
</dbReference>
<reference evidence="1" key="1">
    <citation type="submission" date="2024-05" db="EMBL/GenBank/DDBJ databases">
        <title>Planctomycetes of the genus Singulisphaera possess chitinolytic capabilities.</title>
        <authorList>
            <person name="Ivanova A."/>
        </authorList>
    </citation>
    <scope>NUCLEOTIDE SEQUENCE</scope>
    <source>
        <strain evidence="1">Ch08T</strain>
    </source>
</reference>
<name>A0AAU7CMD9_9BACT</name>
<dbReference type="SUPFAM" id="SSF53649">
    <property type="entry name" value="Alkaline phosphatase-like"/>
    <property type="match status" value="1"/>
</dbReference>
<proteinExistence type="predicted"/>
<dbReference type="AlphaFoldDB" id="A0AAU7CMD9"/>
<evidence type="ECO:0000313" key="1">
    <source>
        <dbReference type="EMBL" id="XBH06712.1"/>
    </source>
</evidence>
<organism evidence="1">
    <name type="scientific">Singulisphaera sp. Ch08</name>
    <dbReference type="NCBI Taxonomy" id="3120278"/>
    <lineage>
        <taxon>Bacteria</taxon>
        <taxon>Pseudomonadati</taxon>
        <taxon>Planctomycetota</taxon>
        <taxon>Planctomycetia</taxon>
        <taxon>Isosphaerales</taxon>
        <taxon>Isosphaeraceae</taxon>
        <taxon>Singulisphaera</taxon>
    </lineage>
</organism>
<dbReference type="EMBL" id="CP155447">
    <property type="protein sequence ID" value="XBH06712.1"/>
    <property type="molecule type" value="Genomic_DNA"/>
</dbReference>
<dbReference type="Pfam" id="PF07394">
    <property type="entry name" value="DUF1501"/>
    <property type="match status" value="1"/>
</dbReference>
<gene>
    <name evidence="1" type="ORF">V5E97_11925</name>
</gene>
<dbReference type="PANTHER" id="PTHR43737">
    <property type="entry name" value="BLL7424 PROTEIN"/>
    <property type="match status" value="1"/>
</dbReference>
<accession>A0AAU7CMD9</accession>
<dbReference type="PANTHER" id="PTHR43737:SF1">
    <property type="entry name" value="DUF1501 DOMAIN-CONTAINING PROTEIN"/>
    <property type="match status" value="1"/>
</dbReference>
<dbReference type="RefSeq" id="WP_406699561.1">
    <property type="nucleotide sequence ID" value="NZ_CP155447.1"/>
</dbReference>
<dbReference type="PROSITE" id="PS51318">
    <property type="entry name" value="TAT"/>
    <property type="match status" value="1"/>
</dbReference>
<dbReference type="Gene3D" id="3.40.720.10">
    <property type="entry name" value="Alkaline Phosphatase, subunit A"/>
    <property type="match status" value="1"/>
</dbReference>
<protein>
    <submittedName>
        <fullName evidence="1">DUF1501 domain-containing protein</fullName>
    </submittedName>
</protein>
<dbReference type="InterPro" id="IPR006311">
    <property type="entry name" value="TAT_signal"/>
</dbReference>
<dbReference type="InterPro" id="IPR010869">
    <property type="entry name" value="DUF1501"/>
</dbReference>